<evidence type="ECO:0000313" key="2">
    <source>
        <dbReference type="EMBL" id="MDQ0318850.1"/>
    </source>
</evidence>
<keyword evidence="1" id="KW-0812">Transmembrane</keyword>
<keyword evidence="3" id="KW-1185">Reference proteome</keyword>
<organism evidence="2 3">
    <name type="scientific">Pararhizobium capsulatum DSM 1112</name>
    <dbReference type="NCBI Taxonomy" id="1121113"/>
    <lineage>
        <taxon>Bacteria</taxon>
        <taxon>Pseudomonadati</taxon>
        <taxon>Pseudomonadota</taxon>
        <taxon>Alphaproteobacteria</taxon>
        <taxon>Hyphomicrobiales</taxon>
        <taxon>Rhizobiaceae</taxon>
        <taxon>Rhizobium/Agrobacterium group</taxon>
        <taxon>Pararhizobium</taxon>
    </lineage>
</organism>
<accession>A0ABU0BKS6</accession>
<evidence type="ECO:0000313" key="3">
    <source>
        <dbReference type="Proteomes" id="UP001230207"/>
    </source>
</evidence>
<keyword evidence="1" id="KW-1133">Transmembrane helix</keyword>
<comment type="caution">
    <text evidence="2">The sequence shown here is derived from an EMBL/GenBank/DDBJ whole genome shotgun (WGS) entry which is preliminary data.</text>
</comment>
<evidence type="ECO:0000256" key="1">
    <source>
        <dbReference type="SAM" id="Phobius"/>
    </source>
</evidence>
<gene>
    <name evidence="2" type="ORF">QO002_000988</name>
</gene>
<protein>
    <submittedName>
        <fullName evidence="2">Uncharacterized protein</fullName>
    </submittedName>
</protein>
<name>A0ABU0BKS6_9HYPH</name>
<proteinExistence type="predicted"/>
<dbReference type="EMBL" id="JAUSVF010000001">
    <property type="protein sequence ID" value="MDQ0318850.1"/>
    <property type="molecule type" value="Genomic_DNA"/>
</dbReference>
<reference evidence="2 3" key="1">
    <citation type="submission" date="2023-07" db="EMBL/GenBank/DDBJ databases">
        <title>Genomic Encyclopedia of Type Strains, Phase IV (KMG-IV): sequencing the most valuable type-strain genomes for metagenomic binning, comparative biology and taxonomic classification.</title>
        <authorList>
            <person name="Goeker M."/>
        </authorList>
    </citation>
    <scope>NUCLEOTIDE SEQUENCE [LARGE SCALE GENOMIC DNA]</scope>
    <source>
        <strain evidence="2 3">DSM 1112</strain>
    </source>
</reference>
<feature type="transmembrane region" description="Helical" evidence="1">
    <location>
        <begin position="14"/>
        <end position="32"/>
    </location>
</feature>
<sequence length="37" mass="4237">MSSNLKQIYGYQDAASLAVVGVSFAFVLFLILERWLW</sequence>
<keyword evidence="1" id="KW-0472">Membrane</keyword>
<dbReference type="Proteomes" id="UP001230207">
    <property type="component" value="Unassembled WGS sequence"/>
</dbReference>